<keyword evidence="2" id="KW-0472">Membrane</keyword>
<dbReference type="Proteomes" id="UP001187471">
    <property type="component" value="Unassembled WGS sequence"/>
</dbReference>
<protein>
    <submittedName>
        <fullName evidence="3">Uncharacterized protein</fullName>
    </submittedName>
</protein>
<evidence type="ECO:0000313" key="3">
    <source>
        <dbReference type="EMBL" id="KAK2974976.1"/>
    </source>
</evidence>
<reference evidence="3" key="1">
    <citation type="submission" date="2022-12" db="EMBL/GenBank/DDBJ databases">
        <title>Draft genome assemblies for two species of Escallonia (Escalloniales).</title>
        <authorList>
            <person name="Chanderbali A."/>
            <person name="Dervinis C."/>
            <person name="Anghel I."/>
            <person name="Soltis D."/>
            <person name="Soltis P."/>
            <person name="Zapata F."/>
        </authorList>
    </citation>
    <scope>NUCLEOTIDE SEQUENCE</scope>
    <source>
        <strain evidence="3">UCBG92.1500</strain>
        <tissue evidence="3">Leaf</tissue>
    </source>
</reference>
<accession>A0AA88R4D7</accession>
<keyword evidence="2" id="KW-1133">Transmembrane helix</keyword>
<keyword evidence="4" id="KW-1185">Reference proteome</keyword>
<dbReference type="PANTHER" id="PTHR33527">
    <property type="entry name" value="OS07G0274300 PROTEIN"/>
    <property type="match status" value="1"/>
</dbReference>
<evidence type="ECO:0000256" key="2">
    <source>
        <dbReference type="SAM" id="Phobius"/>
    </source>
</evidence>
<dbReference type="AlphaFoldDB" id="A0AA88R4D7"/>
<gene>
    <name evidence="3" type="ORF">RJ640_009135</name>
</gene>
<name>A0AA88R4D7_9ASTE</name>
<organism evidence="3 4">
    <name type="scientific">Escallonia rubra</name>
    <dbReference type="NCBI Taxonomy" id="112253"/>
    <lineage>
        <taxon>Eukaryota</taxon>
        <taxon>Viridiplantae</taxon>
        <taxon>Streptophyta</taxon>
        <taxon>Embryophyta</taxon>
        <taxon>Tracheophyta</taxon>
        <taxon>Spermatophyta</taxon>
        <taxon>Magnoliopsida</taxon>
        <taxon>eudicotyledons</taxon>
        <taxon>Gunneridae</taxon>
        <taxon>Pentapetalae</taxon>
        <taxon>asterids</taxon>
        <taxon>campanulids</taxon>
        <taxon>Escalloniales</taxon>
        <taxon>Escalloniaceae</taxon>
        <taxon>Escallonia</taxon>
    </lineage>
</organism>
<sequence length="319" mass="36295">MCMESAFNRQDLMLFESFSTFKVVAFLTMAFSSIYISQEEFNLFHSIDRKLYTLLVSDLWRDPLESMQIIALWLWLERTGFYNVVKRILSLPHVLINELADEAVTCLNCINNPQFLFSPETSEISLTNSFMKKEISLGFFHENRLIAIRGVAKVAREVCVRALTDIMEQAIRLNTAKNMAESEMMVHGFAHMGIGADTAVVGQGRNHGTTEVPADDRTMFVTFSKGYPVAEWEVRDFFSRIFGDCIESFYMQEVKPLEDQALFARIVFCSPTIIELILGGVVKAKFTINGKHVWMRKFVPKHPRTSPPPSPTQDPPAAV</sequence>
<dbReference type="PANTHER" id="PTHR33527:SF14">
    <property type="entry name" value="OS07G0274300 PROTEIN"/>
    <property type="match status" value="1"/>
</dbReference>
<proteinExistence type="predicted"/>
<comment type="caution">
    <text evidence="3">The sequence shown here is derived from an EMBL/GenBank/DDBJ whole genome shotgun (WGS) entry which is preliminary data.</text>
</comment>
<feature type="compositionally biased region" description="Pro residues" evidence="1">
    <location>
        <begin position="305"/>
        <end position="319"/>
    </location>
</feature>
<evidence type="ECO:0000256" key="1">
    <source>
        <dbReference type="SAM" id="MobiDB-lite"/>
    </source>
</evidence>
<dbReference type="EMBL" id="JAVXUO010002261">
    <property type="protein sequence ID" value="KAK2974976.1"/>
    <property type="molecule type" value="Genomic_DNA"/>
</dbReference>
<feature type="transmembrane region" description="Helical" evidence="2">
    <location>
        <begin position="12"/>
        <end position="36"/>
    </location>
</feature>
<keyword evidence="2" id="KW-0812">Transmembrane</keyword>
<evidence type="ECO:0000313" key="4">
    <source>
        <dbReference type="Proteomes" id="UP001187471"/>
    </source>
</evidence>
<feature type="region of interest" description="Disordered" evidence="1">
    <location>
        <begin position="299"/>
        <end position="319"/>
    </location>
</feature>